<evidence type="ECO:0000313" key="2">
    <source>
        <dbReference type="EMBL" id="MBB1258632.1"/>
    </source>
</evidence>
<dbReference type="Proteomes" id="UP000320857">
    <property type="component" value="Unassembled WGS sequence"/>
</dbReference>
<reference evidence="1" key="3">
    <citation type="journal article" name="Syst. Appl. Microbiol.">
        <title>Streptomyces alkaliterrae sp. nov., isolated from an alkaline soil, and emended descriptions of Streptomyces alkaliphilus, Streptomyces calidiresistens and Streptomyces durbertensis.</title>
        <authorList>
            <person name="Swiecimska M."/>
            <person name="Golinska P."/>
            <person name="Nouioui I."/>
            <person name="Wypij M."/>
            <person name="Rai M."/>
            <person name="Sangal V."/>
            <person name="Goodfellow M."/>
        </authorList>
    </citation>
    <scope>NUCLEOTIDE SEQUENCE</scope>
    <source>
        <strain evidence="1">OF3</strain>
        <strain evidence="2">OF8</strain>
    </source>
</reference>
<dbReference type="EMBL" id="JABJXA010000029">
    <property type="protein sequence ID" value="MBB1258632.1"/>
    <property type="molecule type" value="Genomic_DNA"/>
</dbReference>
<evidence type="ECO:0000313" key="1">
    <source>
        <dbReference type="EMBL" id="MBB1254928.1"/>
    </source>
</evidence>
<accession>A0A5P0YSS9</accession>
<dbReference type="Proteomes" id="UP000517765">
    <property type="component" value="Unassembled WGS sequence"/>
</dbReference>
<evidence type="ECO:0000313" key="3">
    <source>
        <dbReference type="EMBL" id="MQS03345.1"/>
    </source>
</evidence>
<dbReference type="OrthoDB" id="3190646at2"/>
<evidence type="ECO:0000313" key="4">
    <source>
        <dbReference type="Proteomes" id="UP000320857"/>
    </source>
</evidence>
<organism evidence="3 4">
    <name type="scientific">Streptomyces alkaliterrae</name>
    <dbReference type="NCBI Taxonomy" id="2213162"/>
    <lineage>
        <taxon>Bacteria</taxon>
        <taxon>Bacillati</taxon>
        <taxon>Actinomycetota</taxon>
        <taxon>Actinomycetes</taxon>
        <taxon>Kitasatosporales</taxon>
        <taxon>Streptomycetaceae</taxon>
        <taxon>Streptomyces</taxon>
    </lineage>
</organism>
<reference evidence="3 4" key="1">
    <citation type="submission" date="2019-10" db="EMBL/GenBank/DDBJ databases">
        <title>Streptomyces sp. nov., a novel actinobacterium isolated from alkaline environment.</title>
        <authorList>
            <person name="Golinska P."/>
        </authorList>
    </citation>
    <scope>NUCLEOTIDE SEQUENCE [LARGE SCALE GENOMIC DNA]</scope>
    <source>
        <strain evidence="3 4">OF1</strain>
    </source>
</reference>
<evidence type="ECO:0000313" key="6">
    <source>
        <dbReference type="Proteomes" id="UP000525686"/>
    </source>
</evidence>
<dbReference type="AlphaFoldDB" id="A0A5P0YSS9"/>
<proteinExistence type="predicted"/>
<protein>
    <submittedName>
        <fullName evidence="1">Protein phosphatase 2C domain-containing protein</fullName>
    </submittedName>
</protein>
<keyword evidence="4" id="KW-1185">Reference proteome</keyword>
<reference evidence="5 6" key="2">
    <citation type="submission" date="2020-05" db="EMBL/GenBank/DDBJ databases">
        <title>Classification of alakaliphilic streptomycetes isolated from an alkaline soil next to Lonar Crater, India and a proposal for the recognition of Streptomyces alkaliterrae sp. nov.</title>
        <authorList>
            <person name="Golinska P."/>
        </authorList>
    </citation>
    <scope>NUCLEOTIDE SEQUENCE [LARGE SCALE GENOMIC DNA]</scope>
    <source>
        <strain evidence="6">OF3</strain>
        <strain evidence="5">OF8</strain>
    </source>
</reference>
<dbReference type="RefSeq" id="WP_143648925.1">
    <property type="nucleotide sequence ID" value="NZ_JABJWZ010000152.1"/>
</dbReference>
<sequence length="275" mass="28769">MRIELVTEPGDHSVPNEDYAAVGSTASGLGGTLVVLDGVTPPAAAHGCSHGVSWYVSRLGGTLLELSGSHPELTLTQCLAAAISRTADAHSPICDLSHPRTPQATVVVARWSADHDGGDGRVEHLVLSDSVLLLEDPSGVVRPVLDTRLDELRPAVRGLPAAERIRRIEALRNRPGGFHTAAADPSVAELAVTGSTPRGRVRSLAALTDGATRWSEVFGLGDWSALHAALRKEGPGAVVSRVRAEERADAAGVRHPRGKAHDDATAVLVELPTGR</sequence>
<comment type="caution">
    <text evidence="3">The sequence shown here is derived from an EMBL/GenBank/DDBJ whole genome shotgun (WGS) entry which is preliminary data.</text>
</comment>
<dbReference type="EMBL" id="JABJWZ010000152">
    <property type="protein sequence ID" value="MBB1254928.1"/>
    <property type="molecule type" value="Genomic_DNA"/>
</dbReference>
<dbReference type="EMBL" id="VJYK02000161">
    <property type="protein sequence ID" value="MQS03345.1"/>
    <property type="molecule type" value="Genomic_DNA"/>
</dbReference>
<dbReference type="Proteomes" id="UP000525686">
    <property type="component" value="Unassembled WGS sequence"/>
</dbReference>
<gene>
    <name evidence="3" type="ORF">FNX44_016000</name>
    <name evidence="1" type="ORF">H3146_16425</name>
    <name evidence="2" type="ORF">H3147_07280</name>
</gene>
<name>A0A5P0YSS9_9ACTN</name>
<evidence type="ECO:0000313" key="5">
    <source>
        <dbReference type="Proteomes" id="UP000517765"/>
    </source>
</evidence>